<dbReference type="PANTHER" id="PTHR31111:SF14">
    <property type="entry name" value="F-BOX ASSOCIATED DOMAIN-CONTAINING PROTEIN"/>
    <property type="match status" value="1"/>
</dbReference>
<protein>
    <submittedName>
        <fullName evidence="3">F-box/LRR-repeat protein At2g40920-like</fullName>
    </submittedName>
</protein>
<gene>
    <name evidence="3" type="primary">LOC104768125</name>
</gene>
<dbReference type="InterPro" id="IPR013187">
    <property type="entry name" value="F-box-assoc_dom_typ3"/>
</dbReference>
<accession>A0ABM0XSG6</accession>
<evidence type="ECO:0000313" key="3">
    <source>
        <dbReference type="RefSeq" id="XP_010490359.1"/>
    </source>
</evidence>
<dbReference type="GeneID" id="104768125"/>
<reference evidence="3" key="2">
    <citation type="submission" date="2025-08" db="UniProtKB">
        <authorList>
            <consortium name="RefSeq"/>
        </authorList>
    </citation>
    <scope>IDENTIFICATION</scope>
    <source>
        <tissue evidence="3">Leaf</tissue>
    </source>
</reference>
<evidence type="ECO:0000313" key="2">
    <source>
        <dbReference type="Proteomes" id="UP000694864"/>
    </source>
</evidence>
<evidence type="ECO:0000259" key="1">
    <source>
        <dbReference type="Pfam" id="PF08268"/>
    </source>
</evidence>
<sequence>MKGAIHYCAWTDTYTCVLVRFDVRSEGFDMMQVPWRAGEKIEKLTRDEKTVTQIDYGGTVAVFDITYLKETGTVDLWVVEDWTKKEWSRKTLVLKPSQMHLVITNCLIIRGTHLKGKVILFPRDLISPFYILCYDLHTNNLEWIEIKGIPDSWFSKDEDITYFDVDFMHPSESIRYLESERKIFR</sequence>
<keyword evidence="2" id="KW-1185">Reference proteome</keyword>
<dbReference type="RefSeq" id="XP_010490359.1">
    <property type="nucleotide sequence ID" value="XM_010492057.1"/>
</dbReference>
<reference evidence="2" key="1">
    <citation type="journal article" date="2014" name="Nat. Commun.">
        <title>The emerging biofuel crop Camelina sativa retains a highly undifferentiated hexaploid genome structure.</title>
        <authorList>
            <person name="Kagale S."/>
            <person name="Koh C."/>
            <person name="Nixon J."/>
            <person name="Bollina V."/>
            <person name="Clarke W.E."/>
            <person name="Tuteja R."/>
            <person name="Spillane C."/>
            <person name="Robinson S.J."/>
            <person name="Links M.G."/>
            <person name="Clarke C."/>
            <person name="Higgins E.E."/>
            <person name="Huebert T."/>
            <person name="Sharpe A.G."/>
            <person name="Parkin I.A."/>
        </authorList>
    </citation>
    <scope>NUCLEOTIDE SEQUENCE [LARGE SCALE GENOMIC DNA]</scope>
    <source>
        <strain evidence="2">cv. DH55</strain>
    </source>
</reference>
<name>A0ABM0XSG6_CAMSA</name>
<dbReference type="PANTHER" id="PTHR31111">
    <property type="entry name" value="BNAA05G37150D PROTEIN-RELATED"/>
    <property type="match status" value="1"/>
</dbReference>
<dbReference type="Pfam" id="PF08268">
    <property type="entry name" value="FBA_3"/>
    <property type="match status" value="1"/>
</dbReference>
<dbReference type="NCBIfam" id="TIGR01640">
    <property type="entry name" value="F_box_assoc_1"/>
    <property type="match status" value="1"/>
</dbReference>
<dbReference type="Proteomes" id="UP000694864">
    <property type="component" value="Chromosome 19"/>
</dbReference>
<organism evidence="2 3">
    <name type="scientific">Camelina sativa</name>
    <name type="common">False flax</name>
    <name type="synonym">Myagrum sativum</name>
    <dbReference type="NCBI Taxonomy" id="90675"/>
    <lineage>
        <taxon>Eukaryota</taxon>
        <taxon>Viridiplantae</taxon>
        <taxon>Streptophyta</taxon>
        <taxon>Embryophyta</taxon>
        <taxon>Tracheophyta</taxon>
        <taxon>Spermatophyta</taxon>
        <taxon>Magnoliopsida</taxon>
        <taxon>eudicotyledons</taxon>
        <taxon>Gunneridae</taxon>
        <taxon>Pentapetalae</taxon>
        <taxon>rosids</taxon>
        <taxon>malvids</taxon>
        <taxon>Brassicales</taxon>
        <taxon>Brassicaceae</taxon>
        <taxon>Camelineae</taxon>
        <taxon>Camelina</taxon>
    </lineage>
</organism>
<dbReference type="InterPro" id="IPR017451">
    <property type="entry name" value="F-box-assoc_interact_dom"/>
</dbReference>
<proteinExistence type="predicted"/>
<feature type="domain" description="F-box associated beta-propeller type 3" evidence="1">
    <location>
        <begin position="2"/>
        <end position="162"/>
    </location>
</feature>